<reference evidence="4" key="1">
    <citation type="journal article" date="2014" name="Nat. Genet.">
        <title>A reference genome for common bean and genome-wide analysis of dual domestications.</title>
        <authorList>
            <person name="Schmutz J."/>
            <person name="McClean P.E."/>
            <person name="Mamidi S."/>
            <person name="Wu G.A."/>
            <person name="Cannon S.B."/>
            <person name="Grimwood J."/>
            <person name="Jenkins J."/>
            <person name="Shu S."/>
            <person name="Song Q."/>
            <person name="Chavarro C."/>
            <person name="Torres-Torres M."/>
            <person name="Geffroy V."/>
            <person name="Moghaddam S.M."/>
            <person name="Gao D."/>
            <person name="Abernathy B."/>
            <person name="Barry K."/>
            <person name="Blair M."/>
            <person name="Brick M.A."/>
            <person name="Chovatia M."/>
            <person name="Gepts P."/>
            <person name="Goodstein D.M."/>
            <person name="Gonzales M."/>
            <person name="Hellsten U."/>
            <person name="Hyten D.L."/>
            <person name="Jia G."/>
            <person name="Kelly J.D."/>
            <person name="Kudrna D."/>
            <person name="Lee R."/>
            <person name="Richard M.M."/>
            <person name="Miklas P.N."/>
            <person name="Osorno J.M."/>
            <person name="Rodrigues J."/>
            <person name="Thareau V."/>
            <person name="Urrea C.A."/>
            <person name="Wang M."/>
            <person name="Yu Y."/>
            <person name="Zhang M."/>
            <person name="Wing R.A."/>
            <person name="Cregan P.B."/>
            <person name="Rokhsar D.S."/>
            <person name="Jackson S.A."/>
        </authorList>
    </citation>
    <scope>NUCLEOTIDE SEQUENCE [LARGE SCALE GENOMIC DNA]</scope>
    <source>
        <strain evidence="4">cv. G19833</strain>
    </source>
</reference>
<feature type="compositionally biased region" description="Basic and acidic residues" evidence="2">
    <location>
        <begin position="25"/>
        <end position="68"/>
    </location>
</feature>
<dbReference type="AlphaFoldDB" id="V7CW25"/>
<dbReference type="PANTHER" id="PTHR33493:SF2">
    <property type="entry name" value="LATE EMBRYOGENESIS ABUNDANT PROTEIN 46"/>
    <property type="match status" value="1"/>
</dbReference>
<feature type="compositionally biased region" description="Basic and acidic residues" evidence="2">
    <location>
        <begin position="1"/>
        <end position="12"/>
    </location>
</feature>
<organism evidence="3 4">
    <name type="scientific">Phaseolus vulgaris</name>
    <name type="common">Kidney bean</name>
    <name type="synonym">French bean</name>
    <dbReference type="NCBI Taxonomy" id="3885"/>
    <lineage>
        <taxon>Eukaryota</taxon>
        <taxon>Viridiplantae</taxon>
        <taxon>Streptophyta</taxon>
        <taxon>Embryophyta</taxon>
        <taxon>Tracheophyta</taxon>
        <taxon>Spermatophyta</taxon>
        <taxon>Magnoliopsida</taxon>
        <taxon>eudicotyledons</taxon>
        <taxon>Gunneridae</taxon>
        <taxon>Pentapetalae</taxon>
        <taxon>rosids</taxon>
        <taxon>fabids</taxon>
        <taxon>Fabales</taxon>
        <taxon>Fabaceae</taxon>
        <taxon>Papilionoideae</taxon>
        <taxon>50 kb inversion clade</taxon>
        <taxon>NPAAA clade</taxon>
        <taxon>indigoferoid/millettioid clade</taxon>
        <taxon>Phaseoleae</taxon>
        <taxon>Phaseolus</taxon>
    </lineage>
</organism>
<evidence type="ECO:0000313" key="3">
    <source>
        <dbReference type="EMBL" id="ESW34314.1"/>
    </source>
</evidence>
<dbReference type="OMA" id="GEHGNHT"/>
<dbReference type="InterPro" id="IPR005513">
    <property type="entry name" value="LEA_1"/>
</dbReference>
<dbReference type="STRING" id="3885.V7CW25"/>
<proteinExistence type="inferred from homology"/>
<dbReference type="GO" id="GO:0009793">
    <property type="term" value="P:embryo development ending in seed dormancy"/>
    <property type="evidence" value="ECO:0007669"/>
    <property type="project" value="InterPro"/>
</dbReference>
<dbReference type="Pfam" id="PF03760">
    <property type="entry name" value="LEA_1"/>
    <property type="match status" value="1"/>
</dbReference>
<name>V7CW25_PHAVU</name>
<dbReference type="SMR" id="V7CW25"/>
<dbReference type="PANTHER" id="PTHR33493">
    <property type="entry name" value="LATE EMBRYOGENESIS ABUNDANT PROTEIN 6-RELATED"/>
    <property type="match status" value="1"/>
</dbReference>
<keyword evidence="4" id="KW-1185">Reference proteome</keyword>
<dbReference type="Proteomes" id="UP000000226">
    <property type="component" value="Chromosome 1"/>
</dbReference>
<feature type="region of interest" description="Disordered" evidence="2">
    <location>
        <begin position="1"/>
        <end position="121"/>
    </location>
</feature>
<dbReference type="eggNOG" id="ENOG502S22N">
    <property type="taxonomic scope" value="Eukaryota"/>
</dbReference>
<dbReference type="OrthoDB" id="758082at2759"/>
<dbReference type="Gramene" id="ESW34314">
    <property type="protein sequence ID" value="ESW34314"/>
    <property type="gene ID" value="PHAVU_001G142000g"/>
</dbReference>
<gene>
    <name evidence="3" type="ORF">PHAVU_001G142000g</name>
</gene>
<sequence>MQGGKKAAECAKETASNMGASAKAGMEKTKANVEEKAERLTTRDPLEKEMATQKKDVKVNQAELDKLAARAHNAASKEAATYPTTGEHGNHTELHQTSAMPGHGTGQPTGHVTNRGLGGNI</sequence>
<evidence type="ECO:0000256" key="1">
    <source>
        <dbReference type="ARBA" id="ARBA00010975"/>
    </source>
</evidence>
<dbReference type="PhylomeDB" id="V7CW25"/>
<accession>V7CW25</accession>
<protein>
    <submittedName>
        <fullName evidence="3">Uncharacterized protein</fullName>
    </submittedName>
</protein>
<evidence type="ECO:0000256" key="2">
    <source>
        <dbReference type="SAM" id="MobiDB-lite"/>
    </source>
</evidence>
<dbReference type="EMBL" id="CM002288">
    <property type="protein sequence ID" value="ESW34314.1"/>
    <property type="molecule type" value="Genomic_DNA"/>
</dbReference>
<comment type="similarity">
    <text evidence="1">Belongs to the LEA type 1 family.</text>
</comment>
<evidence type="ECO:0000313" key="4">
    <source>
        <dbReference type="Proteomes" id="UP000000226"/>
    </source>
</evidence>